<dbReference type="AlphaFoldDB" id="A0A2J8QMS5"/>
<name>A0A2J8QMS5_PANTR</name>
<sequence length="109" mass="11539">QDCYSCDWRSCGHGGCAHGAQCHGLHCGGNHLVLHSSQDDVRGGHCQWGWSCLGQPCGYSAVTGVSLREMEEGGKEPKPGTVDSGRLSPKQICWVTWGVSSPLGCSLLP</sequence>
<dbReference type="Proteomes" id="UP000236370">
    <property type="component" value="Unassembled WGS sequence"/>
</dbReference>
<accession>A0A2J8QMS5</accession>
<proteinExistence type="predicted"/>
<evidence type="ECO:0000313" key="1">
    <source>
        <dbReference type="EMBL" id="PNI97529.1"/>
    </source>
</evidence>
<evidence type="ECO:0000313" key="2">
    <source>
        <dbReference type="Proteomes" id="UP000236370"/>
    </source>
</evidence>
<dbReference type="EMBL" id="NBAG03000028">
    <property type="protein sequence ID" value="PNI97529.1"/>
    <property type="molecule type" value="Genomic_DNA"/>
</dbReference>
<reference evidence="1 2" key="1">
    <citation type="submission" date="2017-12" db="EMBL/GenBank/DDBJ databases">
        <title>High-resolution comparative analysis of great ape genomes.</title>
        <authorList>
            <person name="Pollen A."/>
            <person name="Hastie A."/>
            <person name="Hormozdiari F."/>
            <person name="Dougherty M."/>
            <person name="Liu R."/>
            <person name="Chaisson M."/>
            <person name="Hoppe E."/>
            <person name="Hill C."/>
            <person name="Pang A."/>
            <person name="Hillier L."/>
            <person name="Baker C."/>
            <person name="Armstrong J."/>
            <person name="Shendure J."/>
            <person name="Paten B."/>
            <person name="Wilson R."/>
            <person name="Chao H."/>
            <person name="Schneider V."/>
            <person name="Ventura M."/>
            <person name="Kronenberg Z."/>
            <person name="Murali S."/>
            <person name="Gordon D."/>
            <person name="Cantsilieris S."/>
            <person name="Munson K."/>
            <person name="Nelson B."/>
            <person name="Raja A."/>
            <person name="Underwood J."/>
            <person name="Diekhans M."/>
            <person name="Fiddes I."/>
            <person name="Haussler D."/>
            <person name="Eichler E."/>
        </authorList>
    </citation>
    <scope>NUCLEOTIDE SEQUENCE [LARGE SCALE GENOMIC DNA]</scope>
    <source>
        <strain evidence="1">Yerkes chimp pedigree #C0471</strain>
    </source>
</reference>
<feature type="non-terminal residue" evidence="1">
    <location>
        <position position="1"/>
    </location>
</feature>
<protein>
    <submittedName>
        <fullName evidence="1">IFI27 isoform 5</fullName>
    </submittedName>
</protein>
<gene>
    <name evidence="1" type="ORF">CK820_G0025087</name>
</gene>
<organism evidence="1 2">
    <name type="scientific">Pan troglodytes</name>
    <name type="common">Chimpanzee</name>
    <dbReference type="NCBI Taxonomy" id="9598"/>
    <lineage>
        <taxon>Eukaryota</taxon>
        <taxon>Metazoa</taxon>
        <taxon>Chordata</taxon>
        <taxon>Craniata</taxon>
        <taxon>Vertebrata</taxon>
        <taxon>Euteleostomi</taxon>
        <taxon>Mammalia</taxon>
        <taxon>Eutheria</taxon>
        <taxon>Euarchontoglires</taxon>
        <taxon>Primates</taxon>
        <taxon>Haplorrhini</taxon>
        <taxon>Catarrhini</taxon>
        <taxon>Hominidae</taxon>
        <taxon>Pan</taxon>
    </lineage>
</organism>
<comment type="caution">
    <text evidence="1">The sequence shown here is derived from an EMBL/GenBank/DDBJ whole genome shotgun (WGS) entry which is preliminary data.</text>
</comment>